<evidence type="ECO:0000313" key="3">
    <source>
        <dbReference type="Proteomes" id="UP000045706"/>
    </source>
</evidence>
<evidence type="ECO:0000313" key="2">
    <source>
        <dbReference type="EMBL" id="CRJ94741.1"/>
    </source>
</evidence>
<protein>
    <submittedName>
        <fullName evidence="2">Uncharacterized protein</fullName>
    </submittedName>
</protein>
<feature type="compositionally biased region" description="Basic and acidic residues" evidence="1">
    <location>
        <begin position="321"/>
        <end position="335"/>
    </location>
</feature>
<dbReference type="AlphaFoldDB" id="A0A0G4KGT2"/>
<dbReference type="Proteomes" id="UP000045706">
    <property type="component" value="Unassembled WGS sequence"/>
</dbReference>
<dbReference type="EMBL" id="CVQI01000336">
    <property type="protein sequence ID" value="CRJ94741.1"/>
    <property type="molecule type" value="Genomic_DNA"/>
</dbReference>
<gene>
    <name evidence="2" type="ORF">BN1723_008576</name>
</gene>
<accession>A0A0G4KGT2</accession>
<name>A0A0G4KGT2_VERLO</name>
<feature type="region of interest" description="Disordered" evidence="1">
    <location>
        <begin position="202"/>
        <end position="240"/>
    </location>
</feature>
<feature type="region of interest" description="Disordered" evidence="1">
    <location>
        <begin position="321"/>
        <end position="353"/>
    </location>
</feature>
<sequence length="522" mass="55401">MPTIRLHCLIAHLLRSASTVNTQRIYRLSRSTYHAAHLQRLPHRQALQLLHRVDDALLEPDPLDAQNLVGRRVVVAVHLVLGRELAALDLRAGQPVDELGEVLPHDRRDLAVGEPAGRREEAPAAGGRRLERAQLLHRVDDALLEPDPLDAQNLVGRRVVVAVHLVLGRELAALDLGAGQPVGELGKVLAHDGRDLAVGEPAGRREEAPAGGGGGLEGAQVGGGAVADVDPQHGGARVGDAGLPCPAQQLDEALVGRVDGVEAREVGADGAQDERRADGDEVKGGRRGVDKVPGRALGELLGGAQLDEALVGRVDGVEAREVGADGAQDEGRADGDEVEGGGGRGGGDKVPGRALGELLGGASRSVKILVGSVTRASSMMEANEDVMTTRLTPGAERWRAWRMAVVPMTAGSMRSFFGSAVPCQRRKAAEGPKEEGRRTKVKVEWRRRVQHSLEPRRLDDLVKRILAGNVRHNGDRQASRGQVLVVVADLLRLVLGTHRHDSIMTLLDELLEDVAADEAGAA</sequence>
<organism evidence="2 3">
    <name type="scientific">Verticillium longisporum</name>
    <name type="common">Verticillium dahliae var. longisporum</name>
    <dbReference type="NCBI Taxonomy" id="100787"/>
    <lineage>
        <taxon>Eukaryota</taxon>
        <taxon>Fungi</taxon>
        <taxon>Dikarya</taxon>
        <taxon>Ascomycota</taxon>
        <taxon>Pezizomycotina</taxon>
        <taxon>Sordariomycetes</taxon>
        <taxon>Hypocreomycetidae</taxon>
        <taxon>Glomerellales</taxon>
        <taxon>Plectosphaerellaceae</taxon>
        <taxon>Verticillium</taxon>
    </lineage>
</organism>
<feature type="region of interest" description="Disordered" evidence="1">
    <location>
        <begin position="264"/>
        <end position="290"/>
    </location>
</feature>
<evidence type="ECO:0000256" key="1">
    <source>
        <dbReference type="SAM" id="MobiDB-lite"/>
    </source>
</evidence>
<feature type="compositionally biased region" description="Gly residues" evidence="1">
    <location>
        <begin position="210"/>
        <end position="225"/>
    </location>
</feature>
<reference evidence="3" key="1">
    <citation type="submission" date="2015-05" db="EMBL/GenBank/DDBJ databases">
        <authorList>
            <person name="Fogelqvist Johan"/>
        </authorList>
    </citation>
    <scope>NUCLEOTIDE SEQUENCE [LARGE SCALE GENOMIC DNA]</scope>
</reference>
<proteinExistence type="predicted"/>